<feature type="domain" description="3-dehydroquinate synthase N-terminal" evidence="3">
    <location>
        <begin position="7"/>
        <end position="181"/>
    </location>
</feature>
<dbReference type="EMBL" id="JAGKSQ010000002">
    <property type="protein sequence ID" value="MBP3950803.1"/>
    <property type="molecule type" value="Genomic_DNA"/>
</dbReference>
<dbReference type="Pfam" id="PF01959">
    <property type="entry name" value="DHQS"/>
    <property type="match status" value="1"/>
</dbReference>
<evidence type="ECO:0000259" key="3">
    <source>
        <dbReference type="Pfam" id="PF01959"/>
    </source>
</evidence>
<gene>
    <name evidence="5" type="ORF">J7W16_06615</name>
</gene>
<evidence type="ECO:0000313" key="6">
    <source>
        <dbReference type="Proteomes" id="UP000678228"/>
    </source>
</evidence>
<evidence type="ECO:0000256" key="1">
    <source>
        <dbReference type="ARBA" id="ARBA00022605"/>
    </source>
</evidence>
<dbReference type="InterPro" id="IPR002812">
    <property type="entry name" value="DHQS"/>
</dbReference>
<comment type="caution">
    <text evidence="5">The sequence shown here is derived from an EMBL/GenBank/DDBJ whole genome shotgun (WGS) entry which is preliminary data.</text>
</comment>
<feature type="domain" description="3-dehydroquinate synthase C-terminal" evidence="4">
    <location>
        <begin position="195"/>
        <end position="369"/>
    </location>
</feature>
<dbReference type="PANTHER" id="PTHR33563">
    <property type="match status" value="1"/>
</dbReference>
<evidence type="ECO:0000259" key="4">
    <source>
        <dbReference type="Pfam" id="PF26558"/>
    </source>
</evidence>
<dbReference type="GO" id="GO:0016491">
    <property type="term" value="F:oxidoreductase activity"/>
    <property type="evidence" value="ECO:0007669"/>
    <property type="project" value="InterPro"/>
</dbReference>
<accession>A0A941AQ55</accession>
<dbReference type="AlphaFoldDB" id="A0A941AQ55"/>
<dbReference type="RefSeq" id="WP_210596480.1">
    <property type="nucleotide sequence ID" value="NZ_JAGKSQ010000002.1"/>
</dbReference>
<dbReference type="GO" id="GO:0008652">
    <property type="term" value="P:amino acid biosynthetic process"/>
    <property type="evidence" value="ECO:0007669"/>
    <property type="project" value="UniProtKB-KW"/>
</dbReference>
<keyword evidence="2" id="KW-0057">Aromatic amino acid biosynthesis</keyword>
<dbReference type="Proteomes" id="UP000678228">
    <property type="component" value="Unassembled WGS sequence"/>
</dbReference>
<dbReference type="GO" id="GO:0009073">
    <property type="term" value="P:aromatic amino acid family biosynthetic process"/>
    <property type="evidence" value="ECO:0007669"/>
    <property type="project" value="UniProtKB-KW"/>
</dbReference>
<evidence type="ECO:0000256" key="2">
    <source>
        <dbReference type="ARBA" id="ARBA00023141"/>
    </source>
</evidence>
<dbReference type="Pfam" id="PF26558">
    <property type="entry name" value="DHQS_2nd"/>
    <property type="match status" value="1"/>
</dbReference>
<sequence>MTVKKDRQVWFDGRGISVENMDVWEMINHSPIDKVLVTIQQRQEGYFPQKMTFITEVQDLQQLAEVASEDIVFSDNKEILAEAKKLGLKTCIFYAVNDREMLERCSFEASDYDYAAVDFDLPTNIPLELIIARLEESNTVLLRAVNTAIDTEIAYGTLEKGSDGVLFATANADEVKRLTTFMSKQSLPKLDLHPMVVTEVHHAGMGVRTCIDTTGIMTQDEGMIIGSTSGGGVFVCSETHHLPYMNLRPFRVNAGAVHSYVWQPEDAAEYLSDLKAGDKVLCVNTQGETRVLTVGRVKTEVRPMLLIKGTVGDREINVIVQDDWHIRIMSADGKPRNASTIKPGDELLAYICEPGRHVGVKVTETIIER</sequence>
<organism evidence="5 6">
    <name type="scientific">Halalkalibacter suaedae</name>
    <dbReference type="NCBI Taxonomy" id="2822140"/>
    <lineage>
        <taxon>Bacteria</taxon>
        <taxon>Bacillati</taxon>
        <taxon>Bacillota</taxon>
        <taxon>Bacilli</taxon>
        <taxon>Bacillales</taxon>
        <taxon>Bacillaceae</taxon>
        <taxon>Halalkalibacter</taxon>
    </lineage>
</organism>
<reference evidence="5" key="1">
    <citation type="submission" date="2021-03" db="EMBL/GenBank/DDBJ databases">
        <title>Bacillus suaedae sp. nov., isolated from Suaeda aralocaspica.</title>
        <authorList>
            <person name="Lei R.F.R."/>
        </authorList>
    </citation>
    <scope>NUCLEOTIDE SEQUENCE</scope>
    <source>
        <strain evidence="5">YZJH907-2</strain>
    </source>
</reference>
<name>A0A941AQ55_9BACI</name>
<dbReference type="PANTHER" id="PTHR33563:SF1">
    <property type="entry name" value="3-DEHYDROQUINATE SYNTHASE"/>
    <property type="match status" value="1"/>
</dbReference>
<protein>
    <submittedName>
        <fullName evidence="5">3-dehydroquinate synthase</fullName>
    </submittedName>
</protein>
<dbReference type="InterPro" id="IPR056179">
    <property type="entry name" value="DHQS_C"/>
</dbReference>
<keyword evidence="6" id="KW-1185">Reference proteome</keyword>
<dbReference type="GO" id="GO:0003856">
    <property type="term" value="F:3-dehydroquinate synthase activity"/>
    <property type="evidence" value="ECO:0007669"/>
    <property type="project" value="InterPro"/>
</dbReference>
<proteinExistence type="predicted"/>
<evidence type="ECO:0000313" key="5">
    <source>
        <dbReference type="EMBL" id="MBP3950803.1"/>
    </source>
</evidence>
<keyword evidence="1" id="KW-0028">Amino-acid biosynthesis</keyword>
<dbReference type="InterPro" id="IPR030960">
    <property type="entry name" value="DHQS/DOIS_N"/>
</dbReference>